<reference evidence="1" key="1">
    <citation type="submission" date="2022-07" db="EMBL/GenBank/DDBJ databases">
        <title>Genome Sequence of Phlebia brevispora.</title>
        <authorList>
            <person name="Buettner E."/>
        </authorList>
    </citation>
    <scope>NUCLEOTIDE SEQUENCE</scope>
    <source>
        <strain evidence="1">MPL23</strain>
    </source>
</reference>
<accession>A0ACC1T839</accession>
<dbReference type="EMBL" id="JANHOG010000340">
    <property type="protein sequence ID" value="KAJ3555343.1"/>
    <property type="molecule type" value="Genomic_DNA"/>
</dbReference>
<evidence type="ECO:0000313" key="2">
    <source>
        <dbReference type="Proteomes" id="UP001148662"/>
    </source>
</evidence>
<protein>
    <submittedName>
        <fullName evidence="1">Uncharacterized protein</fullName>
    </submittedName>
</protein>
<name>A0ACC1T839_9APHY</name>
<dbReference type="Proteomes" id="UP001148662">
    <property type="component" value="Unassembled WGS sequence"/>
</dbReference>
<comment type="caution">
    <text evidence="1">The sequence shown here is derived from an EMBL/GenBank/DDBJ whole genome shotgun (WGS) entry which is preliminary data.</text>
</comment>
<organism evidence="1 2">
    <name type="scientific">Phlebia brevispora</name>
    <dbReference type="NCBI Taxonomy" id="194682"/>
    <lineage>
        <taxon>Eukaryota</taxon>
        <taxon>Fungi</taxon>
        <taxon>Dikarya</taxon>
        <taxon>Basidiomycota</taxon>
        <taxon>Agaricomycotina</taxon>
        <taxon>Agaricomycetes</taxon>
        <taxon>Polyporales</taxon>
        <taxon>Meruliaceae</taxon>
        <taxon>Phlebia</taxon>
    </lineage>
</organism>
<evidence type="ECO:0000313" key="1">
    <source>
        <dbReference type="EMBL" id="KAJ3555343.1"/>
    </source>
</evidence>
<gene>
    <name evidence="1" type="ORF">NM688_g2632</name>
</gene>
<keyword evidence="2" id="KW-1185">Reference proteome</keyword>
<sequence length="411" mass="45593">MSLSLTSEVRPFSGYVETTADALRLIQAARCGLIPRITRRLNEMERRSMIRSGAVFVFSVDESGIKRWTDGYSWTPSRISGNFLVYREVTDRGSRTAYTSGITDGSQRPEAQITLKAHGLVKKTITVKVDGSDHHLISYFTQDDIRTGRLRRPNTFSDLMSLEIPLALVQSTNFRYPPKLEAGPDGRLTRIRDSEDHHELSESPSPTTTTSRSLSSEDVPFPQGSYSMHGHRSADAHPSQNMHQTPHPSSPLYDAGADPTAMTPSSPHWSSSPYLPYHPPSPTHQGYSSQSKTSMTGYTWNSQNMGVPSPRDLTPDLRSHVRLQNEGWHTDTQTATIPSLASVSLARSTEEPSLPTIRTQDVLRSSSGASAWGWDNTSPVHAQFQMPPSHRSAHRTGGSADQLPRYQAQQR</sequence>
<proteinExistence type="predicted"/>